<gene>
    <name evidence="1" type="ORF">PMACD_LOCUS12849</name>
</gene>
<accession>A0A821WAM1</accession>
<keyword evidence="2" id="KW-1185">Reference proteome</keyword>
<evidence type="ECO:0000313" key="2">
    <source>
        <dbReference type="Proteomes" id="UP000663880"/>
    </source>
</evidence>
<reference evidence="1" key="1">
    <citation type="submission" date="2021-02" db="EMBL/GenBank/DDBJ databases">
        <authorList>
            <person name="Steward A R."/>
        </authorList>
    </citation>
    <scope>NUCLEOTIDE SEQUENCE</scope>
</reference>
<comment type="caution">
    <text evidence="1">The sequence shown here is derived from an EMBL/GenBank/DDBJ whole genome shotgun (WGS) entry which is preliminary data.</text>
</comment>
<dbReference type="EMBL" id="CAJOBZ010000053">
    <property type="protein sequence ID" value="CAF4919029.1"/>
    <property type="molecule type" value="Genomic_DNA"/>
</dbReference>
<name>A0A821WAM1_9NEOP</name>
<sequence length="155" mass="17356">MVGYQNPSSPNLIPLENLHAVSLNISSALSPLNTLISDLPPFPQSIAPAVVNNGQTPMLSLAKPYRKACNEVFVPLTMTIRTTATVPQSRQLCIHFSRLQRLLFDVEVKKRVQNDDWKNINRKRLANGGKEYSSKKDLLVPEKTMGRTCADKNKR</sequence>
<proteinExistence type="predicted"/>
<evidence type="ECO:0000313" key="1">
    <source>
        <dbReference type="EMBL" id="CAF4919029.1"/>
    </source>
</evidence>
<dbReference type="Proteomes" id="UP000663880">
    <property type="component" value="Unassembled WGS sequence"/>
</dbReference>
<dbReference type="AlphaFoldDB" id="A0A821WAM1"/>
<protein>
    <submittedName>
        <fullName evidence="1">Uncharacterized protein</fullName>
    </submittedName>
</protein>
<organism evidence="1 2">
    <name type="scientific">Pieris macdunnoughi</name>
    <dbReference type="NCBI Taxonomy" id="345717"/>
    <lineage>
        <taxon>Eukaryota</taxon>
        <taxon>Metazoa</taxon>
        <taxon>Ecdysozoa</taxon>
        <taxon>Arthropoda</taxon>
        <taxon>Hexapoda</taxon>
        <taxon>Insecta</taxon>
        <taxon>Pterygota</taxon>
        <taxon>Neoptera</taxon>
        <taxon>Endopterygota</taxon>
        <taxon>Lepidoptera</taxon>
        <taxon>Glossata</taxon>
        <taxon>Ditrysia</taxon>
        <taxon>Papilionoidea</taxon>
        <taxon>Pieridae</taxon>
        <taxon>Pierinae</taxon>
        <taxon>Pieris</taxon>
    </lineage>
</organism>